<evidence type="ECO:0000259" key="3">
    <source>
        <dbReference type="Pfam" id="PF01648"/>
    </source>
</evidence>
<dbReference type="SUPFAM" id="SSF56214">
    <property type="entry name" value="4'-phosphopantetheinyl transferase"/>
    <property type="match status" value="2"/>
</dbReference>
<dbReference type="GO" id="GO:0008897">
    <property type="term" value="F:holo-[acyl-carrier-protein] synthase activity"/>
    <property type="evidence" value="ECO:0007669"/>
    <property type="project" value="InterPro"/>
</dbReference>
<reference evidence="4" key="1">
    <citation type="submission" date="2023-01" db="EMBL/GenBank/DDBJ databases">
        <title>The genome sequence of Kordiimonadaceae bacterium 6D33.</title>
        <authorList>
            <person name="Liu Y."/>
        </authorList>
    </citation>
    <scope>NUCLEOTIDE SEQUENCE</scope>
    <source>
        <strain evidence="4">6D33</strain>
    </source>
</reference>
<dbReference type="InterPro" id="IPR008278">
    <property type="entry name" value="4-PPantetheinyl_Trfase_dom"/>
</dbReference>
<comment type="similarity">
    <text evidence="1">Belongs to the P-Pant transferase superfamily. Gsp/Sfp/HetI/AcpT family.</text>
</comment>
<dbReference type="GO" id="GO:0000287">
    <property type="term" value="F:magnesium ion binding"/>
    <property type="evidence" value="ECO:0007669"/>
    <property type="project" value="InterPro"/>
</dbReference>
<sequence>MTRLADIEIRLAPVPDGPADLSLLSATERERHVGMDPGAGRAFACGRALLRQMLGAVLALPPENVMLTQSGAGRVALVSAGAAGPHFSVSHTQYEGRAWVTVAVSRDLPVGIDIEAPGRALDWRRTATRRYHPDEMQRLASLPEGEARQAFFDLWTQKEALVKLRDGKLLPTLAALVPADVWSVTRRLSPLPLTCSLVVDGPEERSVAWHLPGDRA</sequence>
<evidence type="ECO:0000313" key="5">
    <source>
        <dbReference type="Proteomes" id="UP001217500"/>
    </source>
</evidence>
<dbReference type="InterPro" id="IPR050559">
    <property type="entry name" value="P-Pant_transferase_sf"/>
</dbReference>
<dbReference type="PANTHER" id="PTHR12215">
    <property type="entry name" value="PHOSPHOPANTETHEINE TRANSFERASE"/>
    <property type="match status" value="1"/>
</dbReference>
<dbReference type="InterPro" id="IPR037143">
    <property type="entry name" value="4-PPantetheinyl_Trfase_dom_sf"/>
</dbReference>
<dbReference type="EMBL" id="CP116805">
    <property type="protein sequence ID" value="WCL55099.1"/>
    <property type="molecule type" value="Genomic_DNA"/>
</dbReference>
<accession>A0AAE9XS27</accession>
<keyword evidence="5" id="KW-1185">Reference proteome</keyword>
<keyword evidence="2 4" id="KW-0808">Transferase</keyword>
<gene>
    <name evidence="4" type="ORF">PH603_04925</name>
</gene>
<dbReference type="PANTHER" id="PTHR12215:SF10">
    <property type="entry name" value="L-AMINOADIPATE-SEMIALDEHYDE DEHYDROGENASE-PHOSPHOPANTETHEINYL TRANSFERASE"/>
    <property type="match status" value="1"/>
</dbReference>
<name>A0AAE9XS27_9PROT</name>
<evidence type="ECO:0000256" key="2">
    <source>
        <dbReference type="ARBA" id="ARBA00022679"/>
    </source>
</evidence>
<evidence type="ECO:0000313" key="4">
    <source>
        <dbReference type="EMBL" id="WCL55099.1"/>
    </source>
</evidence>
<dbReference type="Gene3D" id="3.90.470.20">
    <property type="entry name" value="4'-phosphopantetheinyl transferase domain"/>
    <property type="match status" value="1"/>
</dbReference>
<dbReference type="Pfam" id="PF01648">
    <property type="entry name" value="ACPS"/>
    <property type="match status" value="1"/>
</dbReference>
<feature type="domain" description="4'-phosphopantetheinyl transferase" evidence="3">
    <location>
        <begin position="109"/>
        <end position="169"/>
    </location>
</feature>
<organism evidence="4 5">
    <name type="scientific">Gimibacter soli</name>
    <dbReference type="NCBI Taxonomy" id="3024400"/>
    <lineage>
        <taxon>Bacteria</taxon>
        <taxon>Pseudomonadati</taxon>
        <taxon>Pseudomonadota</taxon>
        <taxon>Alphaproteobacteria</taxon>
        <taxon>Kordiimonadales</taxon>
        <taxon>Temperatibacteraceae</taxon>
        <taxon>Gimibacter</taxon>
    </lineage>
</organism>
<proteinExistence type="inferred from homology"/>
<dbReference type="GO" id="GO:0019878">
    <property type="term" value="P:lysine biosynthetic process via aminoadipic acid"/>
    <property type="evidence" value="ECO:0007669"/>
    <property type="project" value="TreeGrafter"/>
</dbReference>
<dbReference type="RefSeq" id="WP_289504861.1">
    <property type="nucleotide sequence ID" value="NZ_CP116805.1"/>
</dbReference>
<protein>
    <submittedName>
        <fullName evidence="4">4'-phosphopantetheinyl transferase superfamily protein</fullName>
    </submittedName>
</protein>
<dbReference type="GO" id="GO:0005829">
    <property type="term" value="C:cytosol"/>
    <property type="evidence" value="ECO:0007669"/>
    <property type="project" value="TreeGrafter"/>
</dbReference>
<dbReference type="KEGG" id="gso:PH603_04925"/>
<evidence type="ECO:0000256" key="1">
    <source>
        <dbReference type="ARBA" id="ARBA00010990"/>
    </source>
</evidence>
<dbReference type="Proteomes" id="UP001217500">
    <property type="component" value="Chromosome"/>
</dbReference>
<dbReference type="AlphaFoldDB" id="A0AAE9XS27"/>